<dbReference type="GO" id="GO:0001731">
    <property type="term" value="P:formation of translation preinitiation complex"/>
    <property type="evidence" value="ECO:0007669"/>
    <property type="project" value="InterPro"/>
</dbReference>
<evidence type="ECO:0000313" key="2">
    <source>
        <dbReference type="EMBL" id="GBP91569.1"/>
    </source>
</evidence>
<dbReference type="Gene3D" id="3.30.780.10">
    <property type="entry name" value="SUI1-like domain"/>
    <property type="match status" value="1"/>
</dbReference>
<dbReference type="Pfam" id="PF01253">
    <property type="entry name" value="SUI1"/>
    <property type="match status" value="1"/>
</dbReference>
<protein>
    <submittedName>
        <fullName evidence="2">Eukaryotic translation initiation factor 2D</fullName>
    </submittedName>
</protein>
<dbReference type="STRING" id="151549.A0A4C1ZX01"/>
<dbReference type="InterPro" id="IPR039759">
    <property type="entry name" value="eIF2D_SUI1"/>
</dbReference>
<proteinExistence type="predicted"/>
<reference evidence="2 3" key="1">
    <citation type="journal article" date="2019" name="Commun. Biol.">
        <title>The bagworm genome reveals a unique fibroin gene that provides high tensile strength.</title>
        <authorList>
            <person name="Kono N."/>
            <person name="Nakamura H."/>
            <person name="Ohtoshi R."/>
            <person name="Tomita M."/>
            <person name="Numata K."/>
            <person name="Arakawa K."/>
        </authorList>
    </citation>
    <scope>NUCLEOTIDE SEQUENCE [LARGE SCALE GENOMIC DNA]</scope>
</reference>
<organism evidence="2 3">
    <name type="scientific">Eumeta variegata</name>
    <name type="common">Bagworm moth</name>
    <name type="synonym">Eumeta japonica</name>
    <dbReference type="NCBI Taxonomy" id="151549"/>
    <lineage>
        <taxon>Eukaryota</taxon>
        <taxon>Metazoa</taxon>
        <taxon>Ecdysozoa</taxon>
        <taxon>Arthropoda</taxon>
        <taxon>Hexapoda</taxon>
        <taxon>Insecta</taxon>
        <taxon>Pterygota</taxon>
        <taxon>Neoptera</taxon>
        <taxon>Endopterygota</taxon>
        <taxon>Lepidoptera</taxon>
        <taxon>Glossata</taxon>
        <taxon>Ditrysia</taxon>
        <taxon>Tineoidea</taxon>
        <taxon>Psychidae</taxon>
        <taxon>Oiketicinae</taxon>
        <taxon>Eumeta</taxon>
    </lineage>
</organism>
<dbReference type="InterPro" id="IPR039757">
    <property type="entry name" value="EIF2D"/>
</dbReference>
<keyword evidence="2" id="KW-0648">Protein biosynthesis</keyword>
<comment type="caution">
    <text evidence="2">The sequence shown here is derived from an EMBL/GenBank/DDBJ whole genome shotgun (WGS) entry which is preliminary data.</text>
</comment>
<evidence type="ECO:0000259" key="1">
    <source>
        <dbReference type="PROSITE" id="PS50296"/>
    </source>
</evidence>
<dbReference type="InterPro" id="IPR036877">
    <property type="entry name" value="SUI1_dom_sf"/>
</dbReference>
<dbReference type="PANTHER" id="PTHR12217">
    <property type="entry name" value="EUKARYOTIC TRANSLATION INITIATION FACTOR 2D"/>
    <property type="match status" value="1"/>
</dbReference>
<feature type="domain" description="SUI1" evidence="1">
    <location>
        <begin position="66"/>
        <end position="138"/>
    </location>
</feature>
<dbReference type="GO" id="GO:0003743">
    <property type="term" value="F:translation initiation factor activity"/>
    <property type="evidence" value="ECO:0007669"/>
    <property type="project" value="UniProtKB-KW"/>
</dbReference>
<dbReference type="AlphaFoldDB" id="A0A4C1ZX01"/>
<dbReference type="OrthoDB" id="199771at2759"/>
<dbReference type="PANTHER" id="PTHR12217:SF4">
    <property type="entry name" value="EUKARYOTIC TRANSLATION INITIATION FACTOR 2D"/>
    <property type="match status" value="1"/>
</dbReference>
<dbReference type="PROSITE" id="PS50296">
    <property type="entry name" value="SUI1"/>
    <property type="match status" value="1"/>
</dbReference>
<keyword evidence="2" id="KW-0396">Initiation factor</keyword>
<dbReference type="Proteomes" id="UP000299102">
    <property type="component" value="Unassembled WGS sequence"/>
</dbReference>
<dbReference type="CDD" id="cd11608">
    <property type="entry name" value="eIF2D_C"/>
    <property type="match status" value="1"/>
</dbReference>
<sequence length="157" mass="17188">MAGYAPNVHIYAQVSQIGLVLNFCSLQNSASWEEVWNAVSGRMTACTELRYADGAVTLLRTRMPPVGIAVATRSGNKKVTLVSNLEPYGFNLMTLSRVWQTRAAAAVTITQTPSSTRPQLLLQGDQTYFVAKTLVEEYGLPKKFVEGADKTLSKKKS</sequence>
<accession>A0A4C1ZX01</accession>
<keyword evidence="3" id="KW-1185">Reference proteome</keyword>
<name>A0A4C1ZX01_EUMVA</name>
<dbReference type="InterPro" id="IPR001950">
    <property type="entry name" value="SUI1"/>
</dbReference>
<dbReference type="SUPFAM" id="SSF55159">
    <property type="entry name" value="eIF1-like"/>
    <property type="match status" value="1"/>
</dbReference>
<dbReference type="EMBL" id="BGZK01002182">
    <property type="protein sequence ID" value="GBP91569.1"/>
    <property type="molecule type" value="Genomic_DNA"/>
</dbReference>
<evidence type="ECO:0000313" key="3">
    <source>
        <dbReference type="Proteomes" id="UP000299102"/>
    </source>
</evidence>
<gene>
    <name evidence="2" type="primary">EIF2D</name>
    <name evidence="2" type="ORF">EVAR_67169_1</name>
</gene>